<dbReference type="Proteomes" id="UP000217199">
    <property type="component" value="Unassembled WGS sequence"/>
</dbReference>
<organism evidence="3 4">
    <name type="scientific">Pyrrhoderma noxium</name>
    <dbReference type="NCBI Taxonomy" id="2282107"/>
    <lineage>
        <taxon>Eukaryota</taxon>
        <taxon>Fungi</taxon>
        <taxon>Dikarya</taxon>
        <taxon>Basidiomycota</taxon>
        <taxon>Agaricomycotina</taxon>
        <taxon>Agaricomycetes</taxon>
        <taxon>Hymenochaetales</taxon>
        <taxon>Hymenochaetaceae</taxon>
        <taxon>Pyrrhoderma</taxon>
    </lineage>
</organism>
<accession>A0A286UPQ5</accession>
<keyword evidence="4" id="KW-1185">Reference proteome</keyword>
<comment type="caution">
    <text evidence="3">The sequence shown here is derived from an EMBL/GenBank/DDBJ whole genome shotgun (WGS) entry which is preliminary data.</text>
</comment>
<dbReference type="Pfam" id="PF20152">
    <property type="entry name" value="DUF6534"/>
    <property type="match status" value="1"/>
</dbReference>
<keyword evidence="1" id="KW-0812">Transmembrane</keyword>
<dbReference type="EMBL" id="NBII01000002">
    <property type="protein sequence ID" value="PAV21550.1"/>
    <property type="molecule type" value="Genomic_DNA"/>
</dbReference>
<feature type="transmembrane region" description="Helical" evidence="1">
    <location>
        <begin position="12"/>
        <end position="36"/>
    </location>
</feature>
<dbReference type="OrthoDB" id="2536347at2759"/>
<keyword evidence="1" id="KW-0472">Membrane</keyword>
<reference evidence="3 4" key="1">
    <citation type="journal article" date="2017" name="Mol. Ecol.">
        <title>Comparative and population genomic landscape of Phellinus noxius: A hypervariable fungus causing root rot in trees.</title>
        <authorList>
            <person name="Chung C.L."/>
            <person name="Lee T.J."/>
            <person name="Akiba M."/>
            <person name="Lee H.H."/>
            <person name="Kuo T.H."/>
            <person name="Liu D."/>
            <person name="Ke H.M."/>
            <person name="Yokoi T."/>
            <person name="Roa M.B."/>
            <person name="Lu M.J."/>
            <person name="Chang Y.Y."/>
            <person name="Ann P.J."/>
            <person name="Tsai J.N."/>
            <person name="Chen C.Y."/>
            <person name="Tzean S.S."/>
            <person name="Ota Y."/>
            <person name="Hattori T."/>
            <person name="Sahashi N."/>
            <person name="Liou R.F."/>
            <person name="Kikuchi T."/>
            <person name="Tsai I.J."/>
        </authorList>
    </citation>
    <scope>NUCLEOTIDE SEQUENCE [LARGE SCALE GENOMIC DNA]</scope>
    <source>
        <strain evidence="3 4">FFPRI411160</strain>
    </source>
</reference>
<evidence type="ECO:0000313" key="3">
    <source>
        <dbReference type="EMBL" id="PAV21550.1"/>
    </source>
</evidence>
<dbReference type="InParanoid" id="A0A286UPQ5"/>
<feature type="domain" description="DUF6534" evidence="2">
    <location>
        <begin position="150"/>
        <end position="229"/>
    </location>
</feature>
<proteinExistence type="predicted"/>
<dbReference type="InterPro" id="IPR045339">
    <property type="entry name" value="DUF6534"/>
</dbReference>
<feature type="transmembrane region" description="Helical" evidence="1">
    <location>
        <begin position="104"/>
        <end position="121"/>
    </location>
</feature>
<protein>
    <recommendedName>
        <fullName evidence="2">DUF6534 domain-containing protein</fullName>
    </recommendedName>
</protein>
<dbReference type="PANTHER" id="PTHR40465">
    <property type="entry name" value="CHROMOSOME 1, WHOLE GENOME SHOTGUN SEQUENCE"/>
    <property type="match status" value="1"/>
</dbReference>
<evidence type="ECO:0000259" key="2">
    <source>
        <dbReference type="Pfam" id="PF20152"/>
    </source>
</evidence>
<feature type="transmembrane region" description="Helical" evidence="1">
    <location>
        <begin position="141"/>
        <end position="164"/>
    </location>
</feature>
<sequence>MSVETDTTIIAGPLLLGYMLNLGLFGVLTVQTYIYFLAFKKTTQTLITMNDAFVTFAKNFGNPSVLTNVRSIWLTIPVFTSIISSLVQNYYAYRVYTLSRSKPLAVIISLISFLQFSSGITTGVKAHQIGNFLDLEARSSLIITLWSISTAVCDVLITLTKLDTGMDKTHEIITKLIYLIVGTGTLTAALAVIDVALFLSLPKQIYFICSSFAVPKLYSNSVLVLFNSRIRILDSKPDASAIRLTHRVNHLKGVSDGGDGSTVIHIREETWTDAVSTPVEITAVSKSKTRP</sequence>
<feature type="transmembrane region" description="Helical" evidence="1">
    <location>
        <begin position="72"/>
        <end position="92"/>
    </location>
</feature>
<dbReference type="AlphaFoldDB" id="A0A286UPQ5"/>
<name>A0A286UPQ5_9AGAM</name>
<gene>
    <name evidence="3" type="ORF">PNOK_0150700</name>
</gene>
<feature type="transmembrane region" description="Helical" evidence="1">
    <location>
        <begin position="205"/>
        <end position="226"/>
    </location>
</feature>
<keyword evidence="1" id="KW-1133">Transmembrane helix</keyword>
<dbReference type="PANTHER" id="PTHR40465:SF1">
    <property type="entry name" value="DUF6534 DOMAIN-CONTAINING PROTEIN"/>
    <property type="match status" value="1"/>
</dbReference>
<evidence type="ECO:0000313" key="4">
    <source>
        <dbReference type="Proteomes" id="UP000217199"/>
    </source>
</evidence>
<evidence type="ECO:0000256" key="1">
    <source>
        <dbReference type="SAM" id="Phobius"/>
    </source>
</evidence>
<feature type="transmembrane region" description="Helical" evidence="1">
    <location>
        <begin position="176"/>
        <end position="199"/>
    </location>
</feature>